<reference evidence="2 3" key="1">
    <citation type="submission" date="2019-05" db="EMBL/GenBank/DDBJ databases">
        <title>Emergence of the Ug99 lineage of the wheat stem rust pathogen through somatic hybridization.</title>
        <authorList>
            <person name="Li F."/>
            <person name="Upadhyaya N.M."/>
            <person name="Sperschneider J."/>
            <person name="Matny O."/>
            <person name="Nguyen-Phuc H."/>
            <person name="Mago R."/>
            <person name="Raley C."/>
            <person name="Miller M.E."/>
            <person name="Silverstein K.A.T."/>
            <person name="Henningsen E."/>
            <person name="Hirsch C.D."/>
            <person name="Visser B."/>
            <person name="Pretorius Z.A."/>
            <person name="Steffenson B.J."/>
            <person name="Schwessinger B."/>
            <person name="Dodds P.N."/>
            <person name="Figueroa M."/>
        </authorList>
    </citation>
    <scope>NUCLEOTIDE SEQUENCE [LARGE SCALE GENOMIC DNA]</scope>
    <source>
        <strain evidence="2 3">Ug99</strain>
    </source>
</reference>
<gene>
    <name evidence="2" type="ORF">PGTUg99_029536</name>
</gene>
<comment type="caution">
    <text evidence="2">The sequence shown here is derived from an EMBL/GenBank/DDBJ whole genome shotgun (WGS) entry which is preliminary data.</text>
</comment>
<dbReference type="AlphaFoldDB" id="A0A5B0RES7"/>
<dbReference type="EMBL" id="VDEP01000206">
    <property type="protein sequence ID" value="KAA1123912.1"/>
    <property type="molecule type" value="Genomic_DNA"/>
</dbReference>
<dbReference type="Proteomes" id="UP000325313">
    <property type="component" value="Unassembled WGS sequence"/>
</dbReference>
<proteinExistence type="predicted"/>
<evidence type="ECO:0000256" key="1">
    <source>
        <dbReference type="SAM" id="MobiDB-lite"/>
    </source>
</evidence>
<protein>
    <submittedName>
        <fullName evidence="2">Uncharacterized protein</fullName>
    </submittedName>
</protein>
<evidence type="ECO:0000313" key="3">
    <source>
        <dbReference type="Proteomes" id="UP000325313"/>
    </source>
</evidence>
<evidence type="ECO:0000313" key="2">
    <source>
        <dbReference type="EMBL" id="KAA1123912.1"/>
    </source>
</evidence>
<organism evidence="2 3">
    <name type="scientific">Puccinia graminis f. sp. tritici</name>
    <dbReference type="NCBI Taxonomy" id="56615"/>
    <lineage>
        <taxon>Eukaryota</taxon>
        <taxon>Fungi</taxon>
        <taxon>Dikarya</taxon>
        <taxon>Basidiomycota</taxon>
        <taxon>Pucciniomycotina</taxon>
        <taxon>Pucciniomycetes</taxon>
        <taxon>Pucciniales</taxon>
        <taxon>Pucciniaceae</taxon>
        <taxon>Puccinia</taxon>
    </lineage>
</organism>
<sequence length="57" mass="6175">MGLRAANTGKISSSATLTPASISTHFYTFVWAVPNHPLPPSHTSTLERKKTKTPPQN</sequence>
<feature type="region of interest" description="Disordered" evidence="1">
    <location>
        <begin position="38"/>
        <end position="57"/>
    </location>
</feature>
<name>A0A5B0RES7_PUCGR</name>
<accession>A0A5B0RES7</accession>